<keyword evidence="2" id="KW-1185">Reference proteome</keyword>
<sequence>MVNPLLGRRPTPPSPSSQMVTRLAHRSHQCAVQAIAASNNCLRRGGGVRCIWLDRSNLSEGLRKELLEAPISPDGLFDCRRRSTKCKRPQMRLTGLGNTCPEFPVHRITGGTTRLLRISERGVLRQL</sequence>
<name>A0A9N7UKQ3_PLEPL</name>
<reference evidence="1" key="1">
    <citation type="submission" date="2020-03" db="EMBL/GenBank/DDBJ databases">
        <authorList>
            <person name="Weist P."/>
        </authorList>
    </citation>
    <scope>NUCLEOTIDE SEQUENCE</scope>
</reference>
<dbReference type="EMBL" id="CADEAL010001421">
    <property type="protein sequence ID" value="CAB1432247.1"/>
    <property type="molecule type" value="Genomic_DNA"/>
</dbReference>
<dbReference type="Proteomes" id="UP001153269">
    <property type="component" value="Unassembled WGS sequence"/>
</dbReference>
<organism evidence="1 2">
    <name type="scientific">Pleuronectes platessa</name>
    <name type="common">European plaice</name>
    <dbReference type="NCBI Taxonomy" id="8262"/>
    <lineage>
        <taxon>Eukaryota</taxon>
        <taxon>Metazoa</taxon>
        <taxon>Chordata</taxon>
        <taxon>Craniata</taxon>
        <taxon>Vertebrata</taxon>
        <taxon>Euteleostomi</taxon>
        <taxon>Actinopterygii</taxon>
        <taxon>Neopterygii</taxon>
        <taxon>Teleostei</taxon>
        <taxon>Neoteleostei</taxon>
        <taxon>Acanthomorphata</taxon>
        <taxon>Carangaria</taxon>
        <taxon>Pleuronectiformes</taxon>
        <taxon>Pleuronectoidei</taxon>
        <taxon>Pleuronectidae</taxon>
        <taxon>Pleuronectes</taxon>
    </lineage>
</organism>
<proteinExistence type="predicted"/>
<gene>
    <name evidence="1" type="ORF">PLEPLA_LOCUS20304</name>
</gene>
<accession>A0A9N7UKQ3</accession>
<dbReference type="AlphaFoldDB" id="A0A9N7UKQ3"/>
<comment type="caution">
    <text evidence="1">The sequence shown here is derived from an EMBL/GenBank/DDBJ whole genome shotgun (WGS) entry which is preliminary data.</text>
</comment>
<protein>
    <submittedName>
        <fullName evidence="1">Uncharacterized protein</fullName>
    </submittedName>
</protein>
<evidence type="ECO:0000313" key="1">
    <source>
        <dbReference type="EMBL" id="CAB1432247.1"/>
    </source>
</evidence>
<evidence type="ECO:0000313" key="2">
    <source>
        <dbReference type="Proteomes" id="UP001153269"/>
    </source>
</evidence>